<protein>
    <submittedName>
        <fullName evidence="3">Uncharacterized protein</fullName>
    </submittedName>
</protein>
<feature type="region of interest" description="Disordered" evidence="1">
    <location>
        <begin position="346"/>
        <end position="388"/>
    </location>
</feature>
<organism evidence="3">
    <name type="scientific">Spongospora subterranea</name>
    <dbReference type="NCBI Taxonomy" id="70186"/>
    <lineage>
        <taxon>Eukaryota</taxon>
        <taxon>Sar</taxon>
        <taxon>Rhizaria</taxon>
        <taxon>Endomyxa</taxon>
        <taxon>Phytomyxea</taxon>
        <taxon>Plasmodiophorida</taxon>
        <taxon>Plasmodiophoridae</taxon>
        <taxon>Spongospora</taxon>
    </lineage>
</organism>
<proteinExistence type="predicted"/>
<feature type="region of interest" description="Disordered" evidence="1">
    <location>
        <begin position="416"/>
        <end position="442"/>
    </location>
</feature>
<feature type="region of interest" description="Disordered" evidence="1">
    <location>
        <begin position="468"/>
        <end position="552"/>
    </location>
</feature>
<evidence type="ECO:0000256" key="2">
    <source>
        <dbReference type="SAM" id="Phobius"/>
    </source>
</evidence>
<dbReference type="AlphaFoldDB" id="A0A0H5R8X1"/>
<dbReference type="EMBL" id="HACM01010128">
    <property type="protein sequence ID" value="CRZ10570.1"/>
    <property type="molecule type" value="Transcribed_RNA"/>
</dbReference>
<keyword evidence="2" id="KW-0472">Membrane</keyword>
<feature type="compositionally biased region" description="Basic and acidic residues" evidence="1">
    <location>
        <begin position="346"/>
        <end position="356"/>
    </location>
</feature>
<keyword evidence="2" id="KW-1133">Transmembrane helix</keyword>
<reference evidence="3" key="1">
    <citation type="submission" date="2015-04" db="EMBL/GenBank/DDBJ databases">
        <title>The genome sequence of the plant pathogenic Rhizarian Plasmodiophora brassicae reveals insights in its biotrophic life cycle and the origin of chitin synthesis.</title>
        <authorList>
            <person name="Schwelm A."/>
            <person name="Fogelqvist J."/>
            <person name="Knaust A."/>
            <person name="Julke S."/>
            <person name="Lilja T."/>
            <person name="Dhandapani V."/>
            <person name="Bonilla-Rosso G."/>
            <person name="Karlsson M."/>
            <person name="Shevchenko A."/>
            <person name="Choi S.R."/>
            <person name="Kim H.G."/>
            <person name="Park J.Y."/>
            <person name="Lim Y.P."/>
            <person name="Ludwig-Muller J."/>
            <person name="Dixelius C."/>
        </authorList>
    </citation>
    <scope>NUCLEOTIDE SEQUENCE</scope>
    <source>
        <tissue evidence="3">Potato root galls</tissue>
    </source>
</reference>
<sequence>MLSPQHTMTAQWFLRFVIATTLINVATILAAKDCCLSWPGCECQHDEKSNVYNIKCIHDIKPVDGHCDDEAIRQIMLTLIWDDAYTPKGHDINRNHVRKMVDFPKLSAETFLRIKDLPAKSLNLRSSECRLIEIHDPHNGRLEDENYPTTMARLSIHADKELIFSRKSLSGVPKNCKLALSGAGIIQVPVDALKAWNPNQGTEVFLPKEISCIPPSIHRLACYVMSVDTREYCSSCPEGTVNSVSLGFMPNCQPCSTGMIPNKERSVCIHDNMFSKAIDFSSHASIPPVSIKRTNGKTSAAAEMGASTSNSNDAPNVKRVELERKSADEGGPKENPPVSIISQEYEKEPNNRESIHENTASPNSYIGAHMNQKDEDGESAAFLESQEQKDKQFCSSAMGTNYESFDGVTLTERQTLGTAQSSDQPHAEEENSHQQSNVPEAEIDCQSTLIDSDTSTTAQVSARDYGNSIADTVEGDGHQQCGDVPIPAKHEQARSSDNDLLSAEQVSEKSTDRAGLVEEYHQEQCDSWVDDESETAAPPESDTTTASEKGTNEPLSVLTEDYSQQQSASVVEPCECAQSCDSDTLANSEKCTNEPLTVAMDDSYQCSAVPMIENSDCVHSPDCDTPTTAQVSETDTVNPIACAAEHDANQHSVVLTTTIELSDPSTSSDSDIPILASHFETPIGVPVAESTSVEPRGIELIVSEGDSTNINESEIPVDNIPVSSVLEDDSHQQGTVHTSDTPDYSIITAVFAITCAIIIVVAFWIRHRPQGSLRSEQNVSSEWIEAQN</sequence>
<feature type="compositionally biased region" description="Basic and acidic residues" evidence="1">
    <location>
        <begin position="506"/>
        <end position="524"/>
    </location>
</feature>
<evidence type="ECO:0000313" key="3">
    <source>
        <dbReference type="EMBL" id="CRZ10570.1"/>
    </source>
</evidence>
<keyword evidence="2" id="KW-0812">Transmembrane</keyword>
<evidence type="ECO:0000256" key="1">
    <source>
        <dbReference type="SAM" id="MobiDB-lite"/>
    </source>
</evidence>
<name>A0A0H5R8X1_9EUKA</name>
<feature type="transmembrane region" description="Helical" evidence="2">
    <location>
        <begin position="744"/>
        <end position="765"/>
    </location>
</feature>
<feature type="transmembrane region" description="Helical" evidence="2">
    <location>
        <begin position="12"/>
        <end position="31"/>
    </location>
</feature>
<feature type="region of interest" description="Disordered" evidence="1">
    <location>
        <begin position="287"/>
        <end position="318"/>
    </location>
</feature>
<accession>A0A0H5R8X1</accession>
<feature type="compositionally biased region" description="Basic and acidic residues" evidence="1">
    <location>
        <begin position="488"/>
        <end position="497"/>
    </location>
</feature>